<protein>
    <recommendedName>
        <fullName evidence="4">Secreted protein</fullName>
    </recommendedName>
</protein>
<feature type="chain" id="PRO_5043764966" description="Secreted protein" evidence="1">
    <location>
        <begin position="17"/>
        <end position="130"/>
    </location>
</feature>
<name>A0AAV7V6Z9_PLEWA</name>
<dbReference type="EMBL" id="JANPWB010000003">
    <property type="protein sequence ID" value="KAJ1197284.1"/>
    <property type="molecule type" value="Genomic_DNA"/>
</dbReference>
<reference evidence="2" key="1">
    <citation type="journal article" date="2022" name="bioRxiv">
        <title>Sequencing and chromosome-scale assembly of the giantPleurodeles waltlgenome.</title>
        <authorList>
            <person name="Brown T."/>
            <person name="Elewa A."/>
            <person name="Iarovenko S."/>
            <person name="Subramanian E."/>
            <person name="Araus A.J."/>
            <person name="Petzold A."/>
            <person name="Susuki M."/>
            <person name="Suzuki K.-i.T."/>
            <person name="Hayashi T."/>
            <person name="Toyoda A."/>
            <person name="Oliveira C."/>
            <person name="Osipova E."/>
            <person name="Leigh N.D."/>
            <person name="Simon A."/>
            <person name="Yun M.H."/>
        </authorList>
    </citation>
    <scope>NUCLEOTIDE SEQUENCE</scope>
    <source>
        <strain evidence="2">20211129_DDA</strain>
        <tissue evidence="2">Liver</tissue>
    </source>
</reference>
<evidence type="ECO:0000256" key="1">
    <source>
        <dbReference type="SAM" id="SignalP"/>
    </source>
</evidence>
<dbReference type="AlphaFoldDB" id="A0AAV7V6Z9"/>
<dbReference type="Proteomes" id="UP001066276">
    <property type="component" value="Chromosome 2_1"/>
</dbReference>
<keyword evidence="3" id="KW-1185">Reference proteome</keyword>
<keyword evidence="1" id="KW-0732">Signal</keyword>
<evidence type="ECO:0008006" key="4">
    <source>
        <dbReference type="Google" id="ProtNLM"/>
    </source>
</evidence>
<evidence type="ECO:0000313" key="3">
    <source>
        <dbReference type="Proteomes" id="UP001066276"/>
    </source>
</evidence>
<sequence>MPVLLLVTCDKPLVAAASVLCYVRSRVLLQLPCVGLLSRTQPVLLLVTCDKPLMAAASVLCYVRSRVLLLLPCVVRLSRTQPVLLLVTCDKRIMAAASVLCYVRSRESAAATPMCCTAEPHTASAAASDL</sequence>
<accession>A0AAV7V6Z9</accession>
<organism evidence="2 3">
    <name type="scientific">Pleurodeles waltl</name>
    <name type="common">Iberian ribbed newt</name>
    <dbReference type="NCBI Taxonomy" id="8319"/>
    <lineage>
        <taxon>Eukaryota</taxon>
        <taxon>Metazoa</taxon>
        <taxon>Chordata</taxon>
        <taxon>Craniata</taxon>
        <taxon>Vertebrata</taxon>
        <taxon>Euteleostomi</taxon>
        <taxon>Amphibia</taxon>
        <taxon>Batrachia</taxon>
        <taxon>Caudata</taxon>
        <taxon>Salamandroidea</taxon>
        <taxon>Salamandridae</taxon>
        <taxon>Pleurodelinae</taxon>
        <taxon>Pleurodeles</taxon>
    </lineage>
</organism>
<gene>
    <name evidence="2" type="ORF">NDU88_001146</name>
</gene>
<feature type="signal peptide" evidence="1">
    <location>
        <begin position="1"/>
        <end position="16"/>
    </location>
</feature>
<comment type="caution">
    <text evidence="2">The sequence shown here is derived from an EMBL/GenBank/DDBJ whole genome shotgun (WGS) entry which is preliminary data.</text>
</comment>
<proteinExistence type="predicted"/>
<evidence type="ECO:0000313" key="2">
    <source>
        <dbReference type="EMBL" id="KAJ1197284.1"/>
    </source>
</evidence>